<dbReference type="EMBL" id="JAMSKV010000004">
    <property type="protein sequence ID" value="MCQ8278162.1"/>
    <property type="molecule type" value="Genomic_DNA"/>
</dbReference>
<keyword evidence="4" id="KW-1185">Reference proteome</keyword>
<organism evidence="3 4">
    <name type="scientific">Endosaccharibacter trunci</name>
    <dbReference type="NCBI Taxonomy" id="2812733"/>
    <lineage>
        <taxon>Bacteria</taxon>
        <taxon>Pseudomonadati</taxon>
        <taxon>Pseudomonadota</taxon>
        <taxon>Alphaproteobacteria</taxon>
        <taxon>Acetobacterales</taxon>
        <taxon>Acetobacteraceae</taxon>
        <taxon>Endosaccharibacter</taxon>
    </lineage>
</organism>
<dbReference type="PRINTS" id="PR01805">
    <property type="entry name" value="VACJLIPOPROT"/>
</dbReference>
<comment type="caution">
    <text evidence="3">The sequence shown here is derived from an EMBL/GenBank/DDBJ whole genome shotgun (WGS) entry which is preliminary data.</text>
</comment>
<gene>
    <name evidence="3" type="ORF">NFI95_06835</name>
</gene>
<sequence length="264" mass="28536">MQQIQHPRSQKARTAAGRAGLAALLALGAAGCATKPTDPAALAEYNQRNDPLEPTNRVIYRVSKTVDAYTLKPVAQAYVWAVPLPARTGVSNVLSNISSPAVFFNDVFEAKPRRAGDTFMRFLINSTVGVAGVFDVAADWGYPKHSANGGMTLAAWGLPSGPYLFLPLIGPSSPRAATGFAMDVGFSPLTYVPRGYGLITLNWALYGVGIVSTRASVLNDLDQIQKTALDPYATIRSLYRQHTNAEIEAMRNDHRATVPDWYSH</sequence>
<keyword evidence="3" id="KW-0449">Lipoprotein</keyword>
<evidence type="ECO:0000256" key="1">
    <source>
        <dbReference type="ARBA" id="ARBA00010634"/>
    </source>
</evidence>
<dbReference type="PANTHER" id="PTHR30035:SF3">
    <property type="entry name" value="INTERMEMBRANE PHOSPHOLIPID TRANSPORT SYSTEM LIPOPROTEIN MLAA"/>
    <property type="match status" value="1"/>
</dbReference>
<comment type="similarity">
    <text evidence="1">Belongs to the MlaA family.</text>
</comment>
<reference evidence="3 4" key="1">
    <citation type="submission" date="2022-06" db="EMBL/GenBank/DDBJ databases">
        <title>Endosaccharibacter gen. nov., sp. nov., endophytic bacteria isolated from sugarcane.</title>
        <authorList>
            <person name="Pitiwittayakul N."/>
            <person name="Yukphan P."/>
            <person name="Charoenyingcharoen P."/>
            <person name="Tanasupawat S."/>
        </authorList>
    </citation>
    <scope>NUCLEOTIDE SEQUENCE [LARGE SCALE GENOMIC DNA]</scope>
    <source>
        <strain evidence="3 4">KSS8</strain>
    </source>
</reference>
<dbReference type="Proteomes" id="UP001524587">
    <property type="component" value="Unassembled WGS sequence"/>
</dbReference>
<name>A0ABT1W7B0_9PROT</name>
<dbReference type="PANTHER" id="PTHR30035">
    <property type="entry name" value="LIPOPROTEIN VACJ-RELATED"/>
    <property type="match status" value="1"/>
</dbReference>
<dbReference type="RefSeq" id="WP_422863622.1">
    <property type="nucleotide sequence ID" value="NZ_JAMSKV010000004.1"/>
</dbReference>
<evidence type="ECO:0000256" key="2">
    <source>
        <dbReference type="ARBA" id="ARBA00022729"/>
    </source>
</evidence>
<evidence type="ECO:0000313" key="3">
    <source>
        <dbReference type="EMBL" id="MCQ8278162.1"/>
    </source>
</evidence>
<protein>
    <submittedName>
        <fullName evidence="3">VacJ family lipoprotein</fullName>
    </submittedName>
</protein>
<keyword evidence="2" id="KW-0732">Signal</keyword>
<dbReference type="Pfam" id="PF04333">
    <property type="entry name" value="MlaA"/>
    <property type="match status" value="1"/>
</dbReference>
<proteinExistence type="inferred from homology"/>
<dbReference type="InterPro" id="IPR007428">
    <property type="entry name" value="MlaA"/>
</dbReference>
<evidence type="ECO:0000313" key="4">
    <source>
        <dbReference type="Proteomes" id="UP001524587"/>
    </source>
</evidence>
<accession>A0ABT1W7B0</accession>